<dbReference type="SUPFAM" id="SSF52540">
    <property type="entry name" value="P-loop containing nucleoside triphosphate hydrolases"/>
    <property type="match status" value="1"/>
</dbReference>
<evidence type="ECO:0000259" key="2">
    <source>
        <dbReference type="Pfam" id="PF13614"/>
    </source>
</evidence>
<organism evidence="3 4">
    <name type="scientific">Tessaracoccus flavescens</name>
    <dbReference type="NCBI Taxonomy" id="399497"/>
    <lineage>
        <taxon>Bacteria</taxon>
        <taxon>Bacillati</taxon>
        <taxon>Actinomycetota</taxon>
        <taxon>Actinomycetes</taxon>
        <taxon>Propionibacteriales</taxon>
        <taxon>Propionibacteriaceae</taxon>
        <taxon>Tessaracoccus</taxon>
    </lineage>
</organism>
<dbReference type="STRING" id="399497.BW733_12515"/>
<dbReference type="InterPro" id="IPR027417">
    <property type="entry name" value="P-loop_NTPase"/>
</dbReference>
<dbReference type="KEGG" id="tfa:BW733_12515"/>
<dbReference type="Pfam" id="PF13614">
    <property type="entry name" value="AAA_31"/>
    <property type="match status" value="1"/>
</dbReference>
<feature type="domain" description="AAA" evidence="2">
    <location>
        <begin position="4"/>
        <end position="157"/>
    </location>
</feature>
<name>A0A1Q2CZE7_9ACTN</name>
<dbReference type="Proteomes" id="UP000188235">
    <property type="component" value="Chromosome"/>
</dbReference>
<dbReference type="AlphaFoldDB" id="A0A1Q2CZE7"/>
<evidence type="ECO:0000256" key="1">
    <source>
        <dbReference type="SAM" id="MobiDB-lite"/>
    </source>
</evidence>
<proteinExistence type="predicted"/>
<feature type="region of interest" description="Disordered" evidence="1">
    <location>
        <begin position="253"/>
        <end position="297"/>
    </location>
</feature>
<evidence type="ECO:0000313" key="4">
    <source>
        <dbReference type="Proteomes" id="UP000188235"/>
    </source>
</evidence>
<dbReference type="InterPro" id="IPR025669">
    <property type="entry name" value="AAA_dom"/>
</dbReference>
<dbReference type="InterPro" id="IPR050678">
    <property type="entry name" value="DNA_Partitioning_ATPase"/>
</dbReference>
<protein>
    <submittedName>
        <fullName evidence="3">Cobalamin biosynthesis protein CobQ</fullName>
    </submittedName>
</protein>
<sequence>MQPSQMRVLLIDADPQGNLTSVAAAEPVEEDQAGLADVLSDKTTDQIRDVAVAGIWPGMDLVPTAGATLGAVRDELIIAGAGRESRLKTALAAVVDDYDLVLLDCAPSLDQLAVNALVAAHGVLVVTEAKLFAANGLGQLLTTIAAVRDYYNPQLKVTGVLVNRLEERTVSSAVWLDELHEAATTNGLTVLTPIPKRVVTADAAEAARGLDEWGTADAVTIGTIYTDHLHAIEGALSVKMTVAAEVAKAFNERQEQEAQAPDMPAARSRLGPARCGGRRTPWRRPTSPPSEKGGRDR</sequence>
<dbReference type="PANTHER" id="PTHR13696">
    <property type="entry name" value="P-LOOP CONTAINING NUCLEOSIDE TRIPHOSPHATE HYDROLASE"/>
    <property type="match status" value="1"/>
</dbReference>
<evidence type="ECO:0000313" key="3">
    <source>
        <dbReference type="EMBL" id="AQP51510.1"/>
    </source>
</evidence>
<keyword evidence="4" id="KW-1185">Reference proteome</keyword>
<accession>A0A1Q2CZE7</accession>
<dbReference type="EMBL" id="CP019607">
    <property type="protein sequence ID" value="AQP51510.1"/>
    <property type="molecule type" value="Genomic_DNA"/>
</dbReference>
<dbReference type="PANTHER" id="PTHR13696:SF99">
    <property type="entry name" value="COBYRINIC ACID AC-DIAMIDE SYNTHASE"/>
    <property type="match status" value="1"/>
</dbReference>
<dbReference type="CDD" id="cd02042">
    <property type="entry name" value="ParAB_family"/>
    <property type="match status" value="1"/>
</dbReference>
<gene>
    <name evidence="3" type="ORF">BW733_12515</name>
</gene>
<reference evidence="3 4" key="1">
    <citation type="journal article" date="2008" name="Int. J. Syst. Evol. Microbiol.">
        <title>Tessaracoccus flavescens sp. nov., isolated from marine sediment.</title>
        <authorList>
            <person name="Lee D.W."/>
            <person name="Lee S.D."/>
        </authorList>
    </citation>
    <scope>NUCLEOTIDE SEQUENCE [LARGE SCALE GENOMIC DNA]</scope>
    <source>
        <strain evidence="3 4">SST-39T</strain>
    </source>
</reference>
<dbReference type="Gene3D" id="3.40.50.300">
    <property type="entry name" value="P-loop containing nucleotide triphosphate hydrolases"/>
    <property type="match status" value="1"/>
</dbReference>